<keyword evidence="1" id="KW-0812">Transmembrane</keyword>
<protein>
    <submittedName>
        <fullName evidence="2">Uncharacterized protein</fullName>
    </submittedName>
</protein>
<keyword evidence="3" id="KW-1185">Reference proteome</keyword>
<accession>A0ABT8ZU06</accession>
<feature type="transmembrane region" description="Helical" evidence="1">
    <location>
        <begin position="12"/>
        <end position="29"/>
    </location>
</feature>
<dbReference type="Proteomes" id="UP001176468">
    <property type="component" value="Unassembled WGS sequence"/>
</dbReference>
<dbReference type="RefSeq" id="WP_304559446.1">
    <property type="nucleotide sequence ID" value="NZ_JAUQSZ010000001.1"/>
</dbReference>
<reference evidence="2" key="1">
    <citation type="submission" date="2023-07" db="EMBL/GenBank/DDBJ databases">
        <authorList>
            <person name="Kim M.K."/>
        </authorList>
    </citation>
    <scope>NUCLEOTIDE SEQUENCE</scope>
    <source>
        <strain evidence="2">CA1-15</strain>
    </source>
</reference>
<evidence type="ECO:0000256" key="1">
    <source>
        <dbReference type="SAM" id="Phobius"/>
    </source>
</evidence>
<feature type="transmembrane region" description="Helical" evidence="1">
    <location>
        <begin position="49"/>
        <end position="72"/>
    </location>
</feature>
<comment type="caution">
    <text evidence="2">The sequence shown here is derived from an EMBL/GenBank/DDBJ whole genome shotgun (WGS) entry which is preliminary data.</text>
</comment>
<organism evidence="2 3">
    <name type="scientific">Sphingomonas immobilis</name>
    <dbReference type="NCBI Taxonomy" id="3063997"/>
    <lineage>
        <taxon>Bacteria</taxon>
        <taxon>Pseudomonadati</taxon>
        <taxon>Pseudomonadota</taxon>
        <taxon>Alphaproteobacteria</taxon>
        <taxon>Sphingomonadales</taxon>
        <taxon>Sphingomonadaceae</taxon>
        <taxon>Sphingomonas</taxon>
    </lineage>
</organism>
<sequence length="148" mass="16076">MERPVSIVWFERCYLGALVLGVLNTALSWNTLMAQMAAQPNADKFGAGFGATVMIISLAIGVGISLLLWFLAARKHSVVAKWIITVFFVLGVLGLLFQIIGKTFPSGIAGVVTVVAWVLNLIAVYQLFKPDTEVWFGEKKPDQGGHVL</sequence>
<name>A0ABT8ZU06_9SPHN</name>
<dbReference type="EMBL" id="JAUQSZ010000001">
    <property type="protein sequence ID" value="MDO7841050.1"/>
    <property type="molecule type" value="Genomic_DNA"/>
</dbReference>
<keyword evidence="1" id="KW-0472">Membrane</keyword>
<evidence type="ECO:0000313" key="3">
    <source>
        <dbReference type="Proteomes" id="UP001176468"/>
    </source>
</evidence>
<gene>
    <name evidence="2" type="ORF">Q5H94_01815</name>
</gene>
<proteinExistence type="predicted"/>
<feature type="transmembrane region" description="Helical" evidence="1">
    <location>
        <begin position="79"/>
        <end position="101"/>
    </location>
</feature>
<evidence type="ECO:0000313" key="2">
    <source>
        <dbReference type="EMBL" id="MDO7841050.1"/>
    </source>
</evidence>
<keyword evidence="1" id="KW-1133">Transmembrane helix</keyword>
<feature type="transmembrane region" description="Helical" evidence="1">
    <location>
        <begin position="107"/>
        <end position="128"/>
    </location>
</feature>